<evidence type="ECO:0008006" key="4">
    <source>
        <dbReference type="Google" id="ProtNLM"/>
    </source>
</evidence>
<accession>A0ABQ1QUL3</accession>
<keyword evidence="3" id="KW-1185">Reference proteome</keyword>
<evidence type="ECO:0000256" key="1">
    <source>
        <dbReference type="SAM" id="Phobius"/>
    </source>
</evidence>
<organism evidence="2 3">
    <name type="scientific">Sinisalibacter lacisalsi</name>
    <dbReference type="NCBI Taxonomy" id="1526570"/>
    <lineage>
        <taxon>Bacteria</taxon>
        <taxon>Pseudomonadati</taxon>
        <taxon>Pseudomonadota</taxon>
        <taxon>Alphaproteobacteria</taxon>
        <taxon>Rhodobacterales</taxon>
        <taxon>Roseobacteraceae</taxon>
        <taxon>Sinisalibacter</taxon>
    </lineage>
</organism>
<sequence length="135" mass="13862">MSKTEQDLLSNIALDEIFAAGRAETPAPSEALLARILADAQGVQEAGLAAARPRAAPRPSPWARFAEALGGWTSLAGLVTATLAGVWLGFVSPDQLNTLSGGLLLPETGGTAIYALEDILPGDDGLAAFYEEGGQ</sequence>
<comment type="caution">
    <text evidence="2">The sequence shown here is derived from an EMBL/GenBank/DDBJ whole genome shotgun (WGS) entry which is preliminary data.</text>
</comment>
<dbReference type="RefSeq" id="WP_188528991.1">
    <property type="nucleotide sequence ID" value="NZ_BMGI01000005.1"/>
</dbReference>
<reference evidence="3" key="1">
    <citation type="journal article" date="2019" name="Int. J. Syst. Evol. Microbiol.">
        <title>The Global Catalogue of Microorganisms (GCM) 10K type strain sequencing project: providing services to taxonomists for standard genome sequencing and annotation.</title>
        <authorList>
            <consortium name="The Broad Institute Genomics Platform"/>
            <consortium name="The Broad Institute Genome Sequencing Center for Infectious Disease"/>
            <person name="Wu L."/>
            <person name="Ma J."/>
        </authorList>
    </citation>
    <scope>NUCLEOTIDE SEQUENCE [LARGE SCALE GENOMIC DNA]</scope>
    <source>
        <strain evidence="3">CGMCC 1.12922</strain>
    </source>
</reference>
<dbReference type="EMBL" id="BMGI01000005">
    <property type="protein sequence ID" value="GGD43066.1"/>
    <property type="molecule type" value="Genomic_DNA"/>
</dbReference>
<gene>
    <name evidence="2" type="ORF">GCM10011358_28610</name>
</gene>
<name>A0ABQ1QUL3_9RHOB</name>
<evidence type="ECO:0000313" key="2">
    <source>
        <dbReference type="EMBL" id="GGD43066.1"/>
    </source>
</evidence>
<feature type="transmembrane region" description="Helical" evidence="1">
    <location>
        <begin position="69"/>
        <end position="90"/>
    </location>
</feature>
<keyword evidence="1" id="KW-1133">Transmembrane helix</keyword>
<evidence type="ECO:0000313" key="3">
    <source>
        <dbReference type="Proteomes" id="UP000617355"/>
    </source>
</evidence>
<dbReference type="Proteomes" id="UP000617355">
    <property type="component" value="Unassembled WGS sequence"/>
</dbReference>
<protein>
    <recommendedName>
        <fullName evidence="4">Dihydroorotate dehydrogenase</fullName>
    </recommendedName>
</protein>
<proteinExistence type="predicted"/>
<keyword evidence="1" id="KW-0472">Membrane</keyword>
<keyword evidence="1" id="KW-0812">Transmembrane</keyword>